<dbReference type="InterPro" id="IPR039425">
    <property type="entry name" value="RNA_pol_sigma-70-like"/>
</dbReference>
<evidence type="ECO:0000256" key="3">
    <source>
        <dbReference type="ARBA" id="ARBA00023163"/>
    </source>
</evidence>
<dbReference type="PANTHER" id="PTHR43133:SF51">
    <property type="entry name" value="RNA POLYMERASE SIGMA FACTOR"/>
    <property type="match status" value="1"/>
</dbReference>
<feature type="region of interest" description="Disordered" evidence="4">
    <location>
        <begin position="795"/>
        <end position="815"/>
    </location>
</feature>
<accession>A0A561EJK6</accession>
<feature type="compositionally biased region" description="Basic residues" evidence="4">
    <location>
        <begin position="295"/>
        <end position="304"/>
    </location>
</feature>
<evidence type="ECO:0000256" key="1">
    <source>
        <dbReference type="ARBA" id="ARBA00023015"/>
    </source>
</evidence>
<dbReference type="NCBIfam" id="TIGR02937">
    <property type="entry name" value="sigma70-ECF"/>
    <property type="match status" value="1"/>
</dbReference>
<comment type="caution">
    <text evidence="6">The sequence shown here is derived from an EMBL/GenBank/DDBJ whole genome shotgun (WGS) entry which is preliminary data.</text>
</comment>
<proteinExistence type="predicted"/>
<dbReference type="EMBL" id="VIVR01000001">
    <property type="protein sequence ID" value="TWE15791.1"/>
    <property type="molecule type" value="Genomic_DNA"/>
</dbReference>
<keyword evidence="2" id="KW-0731">Sigma factor</keyword>
<evidence type="ECO:0000259" key="5">
    <source>
        <dbReference type="Pfam" id="PF04542"/>
    </source>
</evidence>
<dbReference type="RefSeq" id="WP_246192480.1">
    <property type="nucleotide sequence ID" value="NZ_BAAABR010000018.1"/>
</dbReference>
<evidence type="ECO:0000256" key="2">
    <source>
        <dbReference type="ARBA" id="ARBA00023082"/>
    </source>
</evidence>
<evidence type="ECO:0000256" key="4">
    <source>
        <dbReference type="SAM" id="MobiDB-lite"/>
    </source>
</evidence>
<dbReference type="InterPro" id="IPR014284">
    <property type="entry name" value="RNA_pol_sigma-70_dom"/>
</dbReference>
<dbReference type="Proteomes" id="UP000318416">
    <property type="component" value="Unassembled WGS sequence"/>
</dbReference>
<feature type="region of interest" description="Disordered" evidence="4">
    <location>
        <begin position="352"/>
        <end position="399"/>
    </location>
</feature>
<dbReference type="GO" id="GO:0016987">
    <property type="term" value="F:sigma factor activity"/>
    <property type="evidence" value="ECO:0007669"/>
    <property type="project" value="UniProtKB-KW"/>
</dbReference>
<sequence>MQAVDRNGGAEQAALVVAAQRGDRRALDELTAGCLPLVYNIVGRALDGHHDVDDVVQETLMRAVDRLGDVRDPSAFRAWLVAIAVRQVRDRWRMRQARPAAYGPGLDAPPDAADPGADFVDLTLLQLELSDQRRETVLATRWLDPDDRDVLALWWLEAAGELSRAELAGALGLTAGHASVRVQRLKSRLETARTVVRALAATPPCADLAGLARRWDGRPSSAWRKQFARHTRECVICAAHWQGLVPTERLLANFALVAVPALPAAKWTTTALSAAPPSTPSAPSAVAKQTVAKRAVARRARTRSGSHAARSGRLASHAGAKLVGAAMALAVVAGTGMVYAVSGPAPRNVAATTAPTPPWADTPEPITSGSSASSPSPSSSPSASATASPPAGPAGTSAAPGLTVSKLGLPSSLSYLTPGYNQMPEWTRVDTEVAPDGSVRVAWPSADGVHVTSLSASLERRGPDTVVPGAREVGGLVAHDDGFALLTRVPDGNKWGETAAALIRYRNGTLAFSTKLTGTASNDTAPGLDGQLKWDGSRYGAYFVVHGAGGPADGHFGDKLAYVSASGGSLPGGWNWGCSHNEGIALYPEPNRPFTSLCFDDWRSGLFVSTGIGAPDEAPVVQREKCWAGYCGGTFPGRAGNLVKSSSGQYATAFASRGAASAVKNSADSSGRGWSVSARTDTHQVAVAFLKNGSTPAGKPVLLTDEAGADHVNVRIAPYGKNRLLVSWERVTGATCKDGSCTGTFAGTHLRVIDWSGNAVSADRVVDARIAGDIAVLPDGSLAWAFAQATPDYSAPMSSGASPATSTLSIARLSG</sequence>
<organism evidence="6 7">
    <name type="scientific">Kitasatospora atroaurantiaca</name>
    <dbReference type="NCBI Taxonomy" id="285545"/>
    <lineage>
        <taxon>Bacteria</taxon>
        <taxon>Bacillati</taxon>
        <taxon>Actinomycetota</taxon>
        <taxon>Actinomycetes</taxon>
        <taxon>Kitasatosporales</taxon>
        <taxon>Streptomycetaceae</taxon>
        <taxon>Kitasatospora</taxon>
    </lineage>
</organism>
<dbReference type="SUPFAM" id="SSF88946">
    <property type="entry name" value="Sigma2 domain of RNA polymerase sigma factors"/>
    <property type="match status" value="1"/>
</dbReference>
<feature type="compositionally biased region" description="Low complexity" evidence="4">
    <location>
        <begin position="273"/>
        <end position="294"/>
    </location>
</feature>
<feature type="region of interest" description="Disordered" evidence="4">
    <location>
        <begin position="273"/>
        <end position="314"/>
    </location>
</feature>
<feature type="compositionally biased region" description="Polar residues" evidence="4">
    <location>
        <begin position="796"/>
        <end position="809"/>
    </location>
</feature>
<gene>
    <name evidence="6" type="ORF">FB465_0733</name>
</gene>
<evidence type="ECO:0000313" key="7">
    <source>
        <dbReference type="Proteomes" id="UP000318416"/>
    </source>
</evidence>
<dbReference type="GO" id="GO:0006352">
    <property type="term" value="P:DNA-templated transcription initiation"/>
    <property type="evidence" value="ECO:0007669"/>
    <property type="project" value="InterPro"/>
</dbReference>
<dbReference type="InterPro" id="IPR007627">
    <property type="entry name" value="RNA_pol_sigma70_r2"/>
</dbReference>
<dbReference type="Pfam" id="PF04542">
    <property type="entry name" value="Sigma70_r2"/>
    <property type="match status" value="1"/>
</dbReference>
<dbReference type="InterPro" id="IPR013325">
    <property type="entry name" value="RNA_pol_sigma_r2"/>
</dbReference>
<keyword evidence="1" id="KW-0805">Transcription regulation</keyword>
<feature type="compositionally biased region" description="Low complexity" evidence="4">
    <location>
        <begin position="361"/>
        <end position="399"/>
    </location>
</feature>
<keyword evidence="3" id="KW-0804">Transcription</keyword>
<protein>
    <submittedName>
        <fullName evidence="6">RNA polymerase sigma factor (Sigma-70 family)</fullName>
    </submittedName>
</protein>
<keyword evidence="7" id="KW-1185">Reference proteome</keyword>
<dbReference type="PANTHER" id="PTHR43133">
    <property type="entry name" value="RNA POLYMERASE ECF-TYPE SIGMA FACTO"/>
    <property type="match status" value="1"/>
</dbReference>
<name>A0A561EJK6_9ACTN</name>
<dbReference type="AlphaFoldDB" id="A0A561EJK6"/>
<evidence type="ECO:0000313" key="6">
    <source>
        <dbReference type="EMBL" id="TWE15791.1"/>
    </source>
</evidence>
<reference evidence="6 7" key="1">
    <citation type="submission" date="2019-06" db="EMBL/GenBank/DDBJ databases">
        <title>Sequencing the genomes of 1000 actinobacteria strains.</title>
        <authorList>
            <person name="Klenk H.-P."/>
        </authorList>
    </citation>
    <scope>NUCLEOTIDE SEQUENCE [LARGE SCALE GENOMIC DNA]</scope>
    <source>
        <strain evidence="6 7">DSM 41649</strain>
    </source>
</reference>
<dbReference type="Gene3D" id="1.10.1740.10">
    <property type="match status" value="1"/>
</dbReference>
<feature type="domain" description="RNA polymerase sigma-70 region 2" evidence="5">
    <location>
        <begin position="34"/>
        <end position="96"/>
    </location>
</feature>